<dbReference type="GO" id="GO:0016020">
    <property type="term" value="C:membrane"/>
    <property type="evidence" value="ECO:0007669"/>
    <property type="project" value="UniProtKB-UniRule"/>
</dbReference>
<keyword evidence="2" id="KW-1185">Reference proteome</keyword>
<dbReference type="KEGG" id="csta:CSTAT_03950"/>
<dbReference type="PROSITE" id="PS51846">
    <property type="entry name" value="CNNM"/>
    <property type="match status" value="1"/>
</dbReference>
<comment type="caution">
    <text evidence="1">The sequence shown here is derived from an EMBL/GenBank/DDBJ whole genome shotgun (WGS) entry which is preliminary data.</text>
</comment>
<evidence type="ECO:0000313" key="2">
    <source>
        <dbReference type="Proteomes" id="UP000076947"/>
    </source>
</evidence>
<dbReference type="STRING" id="1705.CA21670_03220"/>
<dbReference type="InterPro" id="IPR002550">
    <property type="entry name" value="CNNM"/>
</dbReference>
<dbReference type="InterPro" id="IPR046342">
    <property type="entry name" value="CBS_dom_sf"/>
</dbReference>
<dbReference type="GeneID" id="78285141"/>
<sequence>MDSWIFNLVVTLLVIIASAFFVIIEFSLMSARRNRLEETAETSRASRAGLRSLNELTIMLAGAQLGITAATFILGAVTKPWVHHLLMSPLEALGLPMAIADVVAFIVALFIVTFLHLVIGEMAPKSWAITHPETALQIIAIPARGFIWIFRPLLTWINHMANVLVRKTGETPVDRAGAAGYDVDTLRTLVEHSRDTGTLDESSASQITGVIELETSTVGEFARLHGSEIVPLPADATVSELQALCLSKGIMRALIYPKNSRLPQVVHVRDTLMAKPDAPALQFSRPALNVASSTTVQQTLDHMRARNEQMIIVGKPNNKPGAQAVWILTWNNIMGQLWPQITEELDKVPTLPPEERAAFRRPLQPGDEN</sequence>
<dbReference type="Pfam" id="PF01595">
    <property type="entry name" value="CNNM"/>
    <property type="match status" value="1"/>
</dbReference>
<reference evidence="2" key="1">
    <citation type="submission" date="2016-02" db="EMBL/GenBank/DDBJ databases">
        <authorList>
            <person name="Kaur G."/>
            <person name="Nair G.R."/>
            <person name="Mayilraj S."/>
        </authorList>
    </citation>
    <scope>NUCLEOTIDE SEQUENCE [LARGE SCALE GENOMIC DNA]</scope>
    <source>
        <strain evidence="2">GA-15</strain>
    </source>
</reference>
<dbReference type="EMBL" id="LSTQ01000023">
    <property type="protein sequence ID" value="OAH26541.1"/>
    <property type="molecule type" value="Genomic_DNA"/>
</dbReference>
<dbReference type="InterPro" id="IPR051676">
    <property type="entry name" value="UPF0053_domain"/>
</dbReference>
<dbReference type="Proteomes" id="UP000076947">
    <property type="component" value="Unassembled WGS sequence"/>
</dbReference>
<dbReference type="RefSeq" id="WP_066840026.1">
    <property type="nucleotide sequence ID" value="NZ_CP009251.1"/>
</dbReference>
<dbReference type="AlphaFoldDB" id="A0A177IE37"/>
<evidence type="ECO:0000313" key="1">
    <source>
        <dbReference type="EMBL" id="OAH26541.1"/>
    </source>
</evidence>
<gene>
    <name evidence="1" type="ORF">AYJ05_03585</name>
</gene>
<accession>A0A177IE37</accession>
<proteinExistence type="predicted"/>
<dbReference type="SUPFAM" id="SSF54631">
    <property type="entry name" value="CBS-domain pair"/>
    <property type="match status" value="1"/>
</dbReference>
<dbReference type="OrthoDB" id="110231at2"/>
<dbReference type="PANTHER" id="PTHR43099">
    <property type="entry name" value="UPF0053 PROTEIN YRKA"/>
    <property type="match status" value="1"/>
</dbReference>
<organism evidence="1 2">
    <name type="scientific">Corynebacterium stationis</name>
    <dbReference type="NCBI Taxonomy" id="1705"/>
    <lineage>
        <taxon>Bacteria</taxon>
        <taxon>Bacillati</taxon>
        <taxon>Actinomycetota</taxon>
        <taxon>Actinomycetes</taxon>
        <taxon>Mycobacteriales</taxon>
        <taxon>Corynebacteriaceae</taxon>
        <taxon>Corynebacterium</taxon>
    </lineage>
</organism>
<dbReference type="Gene3D" id="3.10.580.10">
    <property type="entry name" value="CBS-domain"/>
    <property type="match status" value="1"/>
</dbReference>
<name>A0A177IE37_9CORY</name>
<dbReference type="PANTHER" id="PTHR43099:SF5">
    <property type="entry name" value="HLYC_CORC FAMILY TRANSPORTER"/>
    <property type="match status" value="1"/>
</dbReference>
<protein>
    <submittedName>
        <fullName evidence="1">Uncharacterized protein</fullName>
    </submittedName>
</protein>